<sequence length="480" mass="51742">MKWMRHNRYLSILTLWIAAIFLTTGIAVDVEAAESDGTLMVPMNISKLAEKVRPAVVNIRTVKTMSGGGRVFRHFYGNPFGGRDNPFKDLFPQLPDEGPHDFKQQSLGSGFIIDTEGYIVTNNHVVEGADEIKVRLSNEKEFDAEVIGRDPNTDLALIRIAPNKDLVALETGDSDSLRVGDWVLAIGSPFGLEQTVTAGIVSAKGRVIGAGPYDDFIQTDASINPGNSGGPLLDMNGRVVGINTAIIASGQGIGFAIPVNMAMNIVGQLKKSGEVTRGWLGVGIQDLTDELKEYYKIDQESGVLISQIYEGDPADKGGIKVGDVVIAVDGNPVKSSRELSAQIANLPVGKKTSITLIREGKEKTVEVTLGKRDNEIQRVGSDRRNNGDLGLELRTLDPETAQRLGFESDAKGVLVTDVASGGKAENAGVRQGDLIIEINREPVSSIAEFQSLMSKIKKGEAIRFLMKRPRGGFVVANMTK</sequence>
<proteinExistence type="inferred from homology"/>
<feature type="binding site" evidence="15">
    <location>
        <position position="124"/>
    </location>
    <ligand>
        <name>substrate</name>
    </ligand>
</feature>
<evidence type="ECO:0000256" key="15">
    <source>
        <dbReference type="PIRSR" id="PIRSR611782-2"/>
    </source>
</evidence>
<comment type="caution">
    <text evidence="17">The sequence shown here is derived from an EMBL/GenBank/DDBJ whole genome shotgun (WGS) entry which is preliminary data.</text>
</comment>
<dbReference type="NCBIfam" id="TIGR02037">
    <property type="entry name" value="degP_htrA_DO"/>
    <property type="match status" value="1"/>
</dbReference>
<dbReference type="InterPro" id="IPR009003">
    <property type="entry name" value="Peptidase_S1_PA"/>
</dbReference>
<dbReference type="InterPro" id="IPR001478">
    <property type="entry name" value="PDZ"/>
</dbReference>
<keyword evidence="9" id="KW-0574">Periplasm</keyword>
<keyword evidence="7" id="KW-0732">Signal</keyword>
<dbReference type="GO" id="GO:0004252">
    <property type="term" value="F:serine-type endopeptidase activity"/>
    <property type="evidence" value="ECO:0007669"/>
    <property type="project" value="InterPro"/>
</dbReference>
<dbReference type="RefSeq" id="WP_020878018.1">
    <property type="nucleotide sequence ID" value="NZ_ATHJ01000097.1"/>
</dbReference>
<dbReference type="CDD" id="cd06779">
    <property type="entry name" value="cpPDZ_Deg_HtrA-like"/>
    <property type="match status" value="1"/>
</dbReference>
<evidence type="ECO:0000256" key="11">
    <source>
        <dbReference type="ARBA" id="ARBA00022825"/>
    </source>
</evidence>
<evidence type="ECO:0000256" key="3">
    <source>
        <dbReference type="ARBA" id="ARBA00010541"/>
    </source>
</evidence>
<keyword evidence="8" id="KW-0677">Repeat</keyword>
<dbReference type="Proteomes" id="UP000014977">
    <property type="component" value="Unassembled WGS sequence"/>
</dbReference>
<feature type="active site" description="Charge relay system" evidence="14">
    <location>
        <position position="154"/>
    </location>
</feature>
<dbReference type="Gene3D" id="2.40.10.120">
    <property type="match status" value="1"/>
</dbReference>
<evidence type="ECO:0000256" key="5">
    <source>
        <dbReference type="ARBA" id="ARBA00013958"/>
    </source>
</evidence>
<dbReference type="Gene3D" id="2.30.42.10">
    <property type="match status" value="2"/>
</dbReference>
<dbReference type="Pfam" id="PF17820">
    <property type="entry name" value="PDZ_6"/>
    <property type="match status" value="1"/>
</dbReference>
<dbReference type="PATRIC" id="fig|1121405.3.peg.3024"/>
<feature type="binding site" evidence="15">
    <location>
        <position position="154"/>
    </location>
    <ligand>
        <name>substrate</name>
    </ligand>
</feature>
<dbReference type="EC" id="3.4.21.107" evidence="4"/>
<feature type="domain" description="PDZ" evidence="16">
    <location>
        <begin position="266"/>
        <end position="360"/>
    </location>
</feature>
<feature type="binding site" evidence="15">
    <location>
        <begin position="244"/>
        <end position="248"/>
    </location>
    <ligand>
        <name>substrate</name>
    </ligand>
</feature>
<evidence type="ECO:0000256" key="8">
    <source>
        <dbReference type="ARBA" id="ARBA00022737"/>
    </source>
</evidence>
<keyword evidence="11" id="KW-0720">Serine protease</keyword>
<feature type="binding site" evidence="15">
    <location>
        <begin position="226"/>
        <end position="228"/>
    </location>
    <ligand>
        <name>substrate</name>
    </ligand>
</feature>
<dbReference type="Pfam" id="PF13365">
    <property type="entry name" value="Trypsin_2"/>
    <property type="match status" value="1"/>
</dbReference>
<feature type="active site" description="Charge relay system" evidence="14">
    <location>
        <position position="124"/>
    </location>
</feature>
<dbReference type="InterPro" id="IPR041489">
    <property type="entry name" value="PDZ_6"/>
</dbReference>
<keyword evidence="10" id="KW-0378">Hydrolase</keyword>
<protein>
    <recommendedName>
        <fullName evidence="5">Probable periplasmic serine endoprotease DegP-like</fullName>
        <ecNumber evidence="4">3.4.21.107</ecNumber>
    </recommendedName>
    <alternativeName>
        <fullName evidence="13">Protease Do</fullName>
    </alternativeName>
</protein>
<dbReference type="SMART" id="SM00228">
    <property type="entry name" value="PDZ"/>
    <property type="match status" value="2"/>
</dbReference>
<dbReference type="EMBL" id="ATHJ01000097">
    <property type="protein sequence ID" value="EPR37809.1"/>
    <property type="molecule type" value="Genomic_DNA"/>
</dbReference>
<evidence type="ECO:0000256" key="13">
    <source>
        <dbReference type="ARBA" id="ARBA00032850"/>
    </source>
</evidence>
<dbReference type="STRING" id="897.B2D07_13045"/>
<evidence type="ECO:0000256" key="2">
    <source>
        <dbReference type="ARBA" id="ARBA00004418"/>
    </source>
</evidence>
<organism evidence="17 18">
    <name type="scientific">Desulfococcus multivorans DSM 2059</name>
    <dbReference type="NCBI Taxonomy" id="1121405"/>
    <lineage>
        <taxon>Bacteria</taxon>
        <taxon>Pseudomonadati</taxon>
        <taxon>Thermodesulfobacteriota</taxon>
        <taxon>Desulfobacteria</taxon>
        <taxon>Desulfobacterales</taxon>
        <taxon>Desulfococcaceae</taxon>
        <taxon>Desulfococcus</taxon>
    </lineage>
</organism>
<keyword evidence="12" id="KW-0346">Stress response</keyword>
<keyword evidence="18" id="KW-1185">Reference proteome</keyword>
<accession>S7UUR7</accession>
<dbReference type="GO" id="GO:0042597">
    <property type="term" value="C:periplasmic space"/>
    <property type="evidence" value="ECO:0007669"/>
    <property type="project" value="UniProtKB-SubCell"/>
</dbReference>
<evidence type="ECO:0000256" key="12">
    <source>
        <dbReference type="ARBA" id="ARBA00023016"/>
    </source>
</evidence>
<dbReference type="SUPFAM" id="SSF50156">
    <property type="entry name" value="PDZ domain-like"/>
    <property type="match status" value="2"/>
</dbReference>
<dbReference type="CDD" id="cd10839">
    <property type="entry name" value="cpPDZ1_DegP-like"/>
    <property type="match status" value="1"/>
</dbReference>
<dbReference type="InterPro" id="IPR001940">
    <property type="entry name" value="Peptidase_S1C"/>
</dbReference>
<evidence type="ECO:0000259" key="16">
    <source>
        <dbReference type="PROSITE" id="PS50106"/>
    </source>
</evidence>
<reference evidence="17 18" key="1">
    <citation type="journal article" date="2013" name="Genome Announc.">
        <title>Draft genome sequences for three mercury-methylating, sulfate-reducing bacteria.</title>
        <authorList>
            <person name="Brown S.D."/>
            <person name="Hurt R.A.Jr."/>
            <person name="Gilmour C.C."/>
            <person name="Elias D.A."/>
        </authorList>
    </citation>
    <scope>NUCLEOTIDE SEQUENCE [LARGE SCALE GENOMIC DNA]</scope>
    <source>
        <strain evidence="17 18">DSM 2059</strain>
    </source>
</reference>
<evidence type="ECO:0000256" key="6">
    <source>
        <dbReference type="ARBA" id="ARBA00022670"/>
    </source>
</evidence>
<comment type="subcellular location">
    <subcellularLocation>
        <location evidence="2">Periplasm</location>
    </subcellularLocation>
</comment>
<dbReference type="AlphaFoldDB" id="S7UUR7"/>
<name>S7UUR7_DESML</name>
<comment type="similarity">
    <text evidence="3">Belongs to the peptidase S1C family.</text>
</comment>
<evidence type="ECO:0000313" key="17">
    <source>
        <dbReference type="EMBL" id="EPR37809.1"/>
    </source>
</evidence>
<evidence type="ECO:0000256" key="14">
    <source>
        <dbReference type="PIRSR" id="PIRSR611782-1"/>
    </source>
</evidence>
<dbReference type="InterPro" id="IPR011782">
    <property type="entry name" value="Pept_S1C_Do"/>
</dbReference>
<evidence type="ECO:0000256" key="9">
    <source>
        <dbReference type="ARBA" id="ARBA00022764"/>
    </source>
</evidence>
<dbReference type="Pfam" id="PF13180">
    <property type="entry name" value="PDZ_2"/>
    <property type="match status" value="1"/>
</dbReference>
<evidence type="ECO:0000313" key="18">
    <source>
        <dbReference type="Proteomes" id="UP000014977"/>
    </source>
</evidence>
<keyword evidence="6 17" id="KW-0645">Protease</keyword>
<dbReference type="PRINTS" id="PR00834">
    <property type="entry name" value="PROTEASES2C"/>
</dbReference>
<evidence type="ECO:0000256" key="7">
    <source>
        <dbReference type="ARBA" id="ARBA00022729"/>
    </source>
</evidence>
<dbReference type="PROSITE" id="PS50106">
    <property type="entry name" value="PDZ"/>
    <property type="match status" value="2"/>
</dbReference>
<feature type="active site" description="Charge relay system" evidence="14">
    <location>
        <position position="228"/>
    </location>
</feature>
<evidence type="ECO:0000256" key="1">
    <source>
        <dbReference type="ARBA" id="ARBA00001772"/>
    </source>
</evidence>
<dbReference type="eggNOG" id="COG0265">
    <property type="taxonomic scope" value="Bacteria"/>
</dbReference>
<evidence type="ECO:0000256" key="4">
    <source>
        <dbReference type="ARBA" id="ARBA00013035"/>
    </source>
</evidence>
<gene>
    <name evidence="17" type="ORF">dsmv_2951</name>
</gene>
<dbReference type="SUPFAM" id="SSF50494">
    <property type="entry name" value="Trypsin-like serine proteases"/>
    <property type="match status" value="1"/>
</dbReference>
<comment type="catalytic activity">
    <reaction evidence="1">
        <text>Acts on substrates that are at least partially unfolded. The cleavage site P1 residue is normally between a pair of hydrophobic residues, such as Val-|-Val.</text>
        <dbReference type="EC" id="3.4.21.107"/>
    </reaction>
</comment>
<dbReference type="PANTHER" id="PTHR22939">
    <property type="entry name" value="SERINE PROTEASE FAMILY S1C HTRA-RELATED"/>
    <property type="match status" value="1"/>
</dbReference>
<evidence type="ECO:0000256" key="10">
    <source>
        <dbReference type="ARBA" id="ARBA00022801"/>
    </source>
</evidence>
<dbReference type="InterPro" id="IPR036034">
    <property type="entry name" value="PDZ_sf"/>
</dbReference>
<dbReference type="PANTHER" id="PTHR22939:SF130">
    <property type="entry name" value="PERIPLASMIC SERINE ENDOPROTEASE DEGP-LIKE-RELATED"/>
    <property type="match status" value="1"/>
</dbReference>
<feature type="domain" description="PDZ" evidence="16">
    <location>
        <begin position="378"/>
        <end position="470"/>
    </location>
</feature>
<dbReference type="GO" id="GO:0006508">
    <property type="term" value="P:proteolysis"/>
    <property type="evidence" value="ECO:0007669"/>
    <property type="project" value="UniProtKB-KW"/>
</dbReference>